<dbReference type="KEGG" id="scj:SCANT_v1c07750"/>
<dbReference type="STRING" id="362837.SCANT_v1c07750"/>
<dbReference type="RefSeq" id="WP_053946433.1">
    <property type="nucleotide sequence ID" value="NZ_CP012622.1"/>
</dbReference>
<keyword evidence="3" id="KW-1185">Reference proteome</keyword>
<name>A0A0M5KEG2_9MOLU</name>
<protein>
    <recommendedName>
        <fullName evidence="4">Transmembrane protein</fullName>
    </recommendedName>
</protein>
<dbReference type="AlphaFoldDB" id="A0A0M5KEG2"/>
<feature type="transmembrane region" description="Helical" evidence="1">
    <location>
        <begin position="85"/>
        <end position="106"/>
    </location>
</feature>
<keyword evidence="1" id="KW-1133">Transmembrane helix</keyword>
<dbReference type="Proteomes" id="UP000063919">
    <property type="component" value="Chromosome"/>
</dbReference>
<feature type="transmembrane region" description="Helical" evidence="1">
    <location>
        <begin position="54"/>
        <end position="79"/>
    </location>
</feature>
<organism evidence="2 3">
    <name type="scientific">Spiroplasma cantharicola</name>
    <dbReference type="NCBI Taxonomy" id="362837"/>
    <lineage>
        <taxon>Bacteria</taxon>
        <taxon>Bacillati</taxon>
        <taxon>Mycoplasmatota</taxon>
        <taxon>Mollicutes</taxon>
        <taxon>Entomoplasmatales</taxon>
        <taxon>Spiroplasmataceae</taxon>
        <taxon>Spiroplasma</taxon>
    </lineage>
</organism>
<keyword evidence="1" id="KW-0812">Transmembrane</keyword>
<keyword evidence="1" id="KW-0472">Membrane</keyword>
<dbReference type="PATRIC" id="fig|362837.3.peg.791"/>
<gene>
    <name evidence="2" type="ORF">SCANT_v1c07750</name>
</gene>
<accession>A0A0M5KEG2</accession>
<evidence type="ECO:0000256" key="1">
    <source>
        <dbReference type="SAM" id="Phobius"/>
    </source>
</evidence>
<evidence type="ECO:0008006" key="4">
    <source>
        <dbReference type="Google" id="ProtNLM"/>
    </source>
</evidence>
<evidence type="ECO:0000313" key="3">
    <source>
        <dbReference type="Proteomes" id="UP000063919"/>
    </source>
</evidence>
<dbReference type="EMBL" id="CP012622">
    <property type="protein sequence ID" value="ALD66681.1"/>
    <property type="molecule type" value="Genomic_DNA"/>
</dbReference>
<reference evidence="2 3" key="1">
    <citation type="journal article" date="2015" name="Genome Announc.">
        <title>Complete Genome Sequence of Spiroplasma cantharicola CC-1T (DSM 21588), a Bacterium Isolated from Soldier Beetle (Cantharis carolinus).</title>
        <authorList>
            <person name="Lo W.S."/>
            <person name="Liu P.Y."/>
            <person name="Kuo C.H."/>
        </authorList>
    </citation>
    <scope>NUCLEOTIDE SEQUENCE [LARGE SCALE GENOMIC DNA]</scope>
    <source>
        <strain evidence="2 3">CC-1</strain>
    </source>
</reference>
<feature type="transmembrane region" description="Helical" evidence="1">
    <location>
        <begin position="139"/>
        <end position="159"/>
    </location>
</feature>
<proteinExistence type="predicted"/>
<sequence length="160" mass="18759">MRDKNKTSNFKKLKDLHEQEKFAHKQQIQDKVNEISKDPIGTQTRYMDAKKLKWYDYLIVLILSFALIGLSFILGIFALKSIEKTEWIITAFALISLLAFLITNWIKNRKVANYYNDITRRYQTTLSEDEGFIRRLSKIILLICLVLSITSIILAITLWV</sequence>
<evidence type="ECO:0000313" key="2">
    <source>
        <dbReference type="EMBL" id="ALD66681.1"/>
    </source>
</evidence>
<dbReference type="OrthoDB" id="400297at2"/>